<dbReference type="GeneID" id="108735906"/>
<keyword evidence="1" id="KW-1185">Reference proteome</keyword>
<dbReference type="Proteomes" id="UP000192223">
    <property type="component" value="Unplaced"/>
</dbReference>
<organism evidence="1 2">
    <name type="scientific">Agrilus planipennis</name>
    <name type="common">Emerald ash borer</name>
    <name type="synonym">Agrilus marcopoli</name>
    <dbReference type="NCBI Taxonomy" id="224129"/>
    <lineage>
        <taxon>Eukaryota</taxon>
        <taxon>Metazoa</taxon>
        <taxon>Ecdysozoa</taxon>
        <taxon>Arthropoda</taxon>
        <taxon>Hexapoda</taxon>
        <taxon>Insecta</taxon>
        <taxon>Pterygota</taxon>
        <taxon>Neoptera</taxon>
        <taxon>Endopterygota</taxon>
        <taxon>Coleoptera</taxon>
        <taxon>Polyphaga</taxon>
        <taxon>Elateriformia</taxon>
        <taxon>Buprestoidea</taxon>
        <taxon>Buprestidae</taxon>
        <taxon>Agrilinae</taxon>
        <taxon>Agrilus</taxon>
    </lineage>
</organism>
<protein>
    <submittedName>
        <fullName evidence="2">Uncharacterized protein LOC108735906</fullName>
    </submittedName>
</protein>
<sequence>MSKNVDSLQLPSTEMFDGSVVDSCNIQQKINNLLETIKQERLKFNSYCILIEIISDSIKNNSISENVKQKVEKVVFTARVNTCLEIKNLTAYESLSSQLLGVLEISPVELTSEERYELKNVVQQTLSKRFSDFTCNLEKANIPQYDSMDSHLKLSSYLNPSLPVKILFEEKLKLNKQQDLYYKNLIQYYKILEDFIKLRVNKFPSCCQGKVQEYNYLNKMYGLRAEVLNSKVNLGIFTETKSSLASYKGIIKELKEQQKKSKYEILKLRELKEQYLQVSNKQFNEILTSYKHYKASYEKIKILHEKLNLS</sequence>
<evidence type="ECO:0000313" key="1">
    <source>
        <dbReference type="Proteomes" id="UP000192223"/>
    </source>
</evidence>
<reference evidence="2" key="1">
    <citation type="submission" date="2025-08" db="UniProtKB">
        <authorList>
            <consortium name="RefSeq"/>
        </authorList>
    </citation>
    <scope>IDENTIFICATION</scope>
    <source>
        <tissue evidence="2">Entire body</tissue>
    </source>
</reference>
<dbReference type="RefSeq" id="XP_018323626.2">
    <property type="nucleotide sequence ID" value="XM_018468124.2"/>
</dbReference>
<name>A0A1W4WI47_AGRPL</name>
<dbReference type="OrthoDB" id="7696867at2759"/>
<gene>
    <name evidence="2" type="primary">LOC108735906</name>
</gene>
<proteinExistence type="predicted"/>
<evidence type="ECO:0000313" key="2">
    <source>
        <dbReference type="RefSeq" id="XP_018323626.2"/>
    </source>
</evidence>
<dbReference type="KEGG" id="apln:108735906"/>
<dbReference type="InParanoid" id="A0A1W4WI47"/>
<dbReference type="AlphaFoldDB" id="A0A1W4WI47"/>
<accession>A0A1W4WI47</accession>